<dbReference type="InterPro" id="IPR050130">
    <property type="entry name" value="ClpA_ClpB"/>
</dbReference>
<dbReference type="SUPFAM" id="SSF52540">
    <property type="entry name" value="P-loop containing nucleoside triphosphate hydrolases"/>
    <property type="match status" value="1"/>
</dbReference>
<keyword evidence="5" id="KW-1185">Reference proteome</keyword>
<keyword evidence="4" id="KW-0378">Hydrolase</keyword>
<keyword evidence="1" id="KW-0547">Nucleotide-binding</keyword>
<keyword evidence="2 4" id="KW-0067">ATP-binding</keyword>
<feature type="non-terminal residue" evidence="4">
    <location>
        <position position="1"/>
    </location>
</feature>
<organism evidence="4 5">
    <name type="scientific">Aduncisulcus paluster</name>
    <dbReference type="NCBI Taxonomy" id="2918883"/>
    <lineage>
        <taxon>Eukaryota</taxon>
        <taxon>Metamonada</taxon>
        <taxon>Carpediemonas-like organisms</taxon>
        <taxon>Aduncisulcus</taxon>
    </lineage>
</organism>
<dbReference type="InterPro" id="IPR027417">
    <property type="entry name" value="P-loop_NTPase"/>
</dbReference>
<dbReference type="GO" id="GO:0006508">
    <property type="term" value="P:proteolysis"/>
    <property type="evidence" value="ECO:0007669"/>
    <property type="project" value="UniProtKB-KW"/>
</dbReference>
<dbReference type="CDD" id="cd00009">
    <property type="entry name" value="AAA"/>
    <property type="match status" value="1"/>
</dbReference>
<evidence type="ECO:0000313" key="5">
    <source>
        <dbReference type="Proteomes" id="UP001057375"/>
    </source>
</evidence>
<reference evidence="4" key="1">
    <citation type="submission" date="2022-03" db="EMBL/GenBank/DDBJ databases">
        <title>Draft genome sequence of Aduncisulcus paluster, a free-living microaerophilic Fornicata.</title>
        <authorList>
            <person name="Yuyama I."/>
            <person name="Kume K."/>
            <person name="Tamura T."/>
            <person name="Inagaki Y."/>
            <person name="Hashimoto T."/>
        </authorList>
    </citation>
    <scope>NUCLEOTIDE SEQUENCE</scope>
    <source>
        <strain evidence="4">NY0171</strain>
    </source>
</reference>
<evidence type="ECO:0000313" key="4">
    <source>
        <dbReference type="EMBL" id="GKT37891.1"/>
    </source>
</evidence>
<evidence type="ECO:0000256" key="3">
    <source>
        <dbReference type="SAM" id="MobiDB-lite"/>
    </source>
</evidence>
<comment type="caution">
    <text evidence="4">The sequence shown here is derived from an EMBL/GenBank/DDBJ whole genome shotgun (WGS) entry which is preliminary data.</text>
</comment>
<dbReference type="PANTHER" id="PTHR11638:SF18">
    <property type="entry name" value="HEAT SHOCK PROTEIN 104"/>
    <property type="match status" value="1"/>
</dbReference>
<keyword evidence="4" id="KW-0645">Protease</keyword>
<dbReference type="EMBL" id="BQXS01005409">
    <property type="protein sequence ID" value="GKT37891.1"/>
    <property type="molecule type" value="Genomic_DNA"/>
</dbReference>
<dbReference type="PANTHER" id="PTHR11638">
    <property type="entry name" value="ATP-DEPENDENT CLP PROTEASE"/>
    <property type="match status" value="1"/>
</dbReference>
<dbReference type="GO" id="GO:0008233">
    <property type="term" value="F:peptidase activity"/>
    <property type="evidence" value="ECO:0007669"/>
    <property type="project" value="UniProtKB-KW"/>
</dbReference>
<evidence type="ECO:0000256" key="1">
    <source>
        <dbReference type="ARBA" id="ARBA00022741"/>
    </source>
</evidence>
<dbReference type="Proteomes" id="UP001057375">
    <property type="component" value="Unassembled WGS sequence"/>
</dbReference>
<name>A0ABQ5L0T6_9EUKA</name>
<feature type="region of interest" description="Disordered" evidence="3">
    <location>
        <begin position="50"/>
        <end position="103"/>
    </location>
</feature>
<feature type="non-terminal residue" evidence="4">
    <location>
        <position position="205"/>
    </location>
</feature>
<sequence>VGVPGIDNLLKQTGMEEEELNHMMEHMNDMFEGMDPDSMNISDLMGMMNGMEGPEDFGSDEAYEDYDEPYDALEDPSSEEGKTQTGEAEADGETKKKKKKKRFGMKKHLDTYGTNLTDKAKNGEIDRIIGRQREIDRMVQILNRRSKNNPVLIGEPGVGKTAIAEGLALRIAEQQVPAKLFSAEVYLLDMTAIVAGTQFRGQFEG</sequence>
<dbReference type="GO" id="GO:0005524">
    <property type="term" value="F:ATP binding"/>
    <property type="evidence" value="ECO:0007669"/>
    <property type="project" value="UniProtKB-KW"/>
</dbReference>
<gene>
    <name evidence="4" type="ORF">ADUPG1_003829</name>
</gene>
<evidence type="ECO:0000256" key="2">
    <source>
        <dbReference type="ARBA" id="ARBA00022840"/>
    </source>
</evidence>
<accession>A0ABQ5L0T6</accession>
<proteinExistence type="predicted"/>
<protein>
    <submittedName>
        <fullName evidence="4">ATP-dependent Clp protease ATP-binding subunit</fullName>
    </submittedName>
</protein>
<feature type="compositionally biased region" description="Acidic residues" evidence="3">
    <location>
        <begin position="53"/>
        <end position="78"/>
    </location>
</feature>
<dbReference type="Gene3D" id="3.40.50.300">
    <property type="entry name" value="P-loop containing nucleotide triphosphate hydrolases"/>
    <property type="match status" value="1"/>
</dbReference>